<dbReference type="EMBL" id="JAARWN010000014">
    <property type="protein sequence ID" value="MBC1937153.1"/>
    <property type="molecule type" value="Genomic_DNA"/>
</dbReference>
<dbReference type="AlphaFoldDB" id="A0A7X0Y5F2"/>
<sequence length="61" mass="6930">MSITPGCTVEVQDRTGVELYLVEGQKVKVLEVHESGMLKVTDQFSEIFIQRDQVKEVKNYG</sequence>
<reference evidence="1 2" key="1">
    <citation type="submission" date="2020-03" db="EMBL/GenBank/DDBJ databases">
        <title>Soil Listeria distribution.</title>
        <authorList>
            <person name="Liao J."/>
            <person name="Wiedmann M."/>
        </authorList>
    </citation>
    <scope>NUCLEOTIDE SEQUENCE [LARGE SCALE GENOMIC DNA]</scope>
    <source>
        <strain evidence="1 2">FSL L7-0741</strain>
    </source>
</reference>
<accession>A0A7X0Y5F2</accession>
<name>A0A7X0Y5F2_9LIST</name>
<dbReference type="Proteomes" id="UP000535908">
    <property type="component" value="Unassembled WGS sequence"/>
</dbReference>
<evidence type="ECO:0000313" key="1">
    <source>
        <dbReference type="EMBL" id="MBC1937153.1"/>
    </source>
</evidence>
<gene>
    <name evidence="1" type="ORF">HCA69_12300</name>
</gene>
<evidence type="ECO:0000313" key="2">
    <source>
        <dbReference type="Proteomes" id="UP000535908"/>
    </source>
</evidence>
<organism evidence="1 2">
    <name type="scientific">Listeria grandensis</name>
    <dbReference type="NCBI Taxonomy" id="1494963"/>
    <lineage>
        <taxon>Bacteria</taxon>
        <taxon>Bacillati</taxon>
        <taxon>Bacillota</taxon>
        <taxon>Bacilli</taxon>
        <taxon>Bacillales</taxon>
        <taxon>Listeriaceae</taxon>
        <taxon>Listeria</taxon>
    </lineage>
</organism>
<protein>
    <recommendedName>
        <fullName evidence="3">DUF2187 domain-containing protein</fullName>
    </recommendedName>
</protein>
<evidence type="ECO:0008006" key="3">
    <source>
        <dbReference type="Google" id="ProtNLM"/>
    </source>
</evidence>
<proteinExistence type="predicted"/>
<comment type="caution">
    <text evidence="1">The sequence shown here is derived from an EMBL/GenBank/DDBJ whole genome shotgun (WGS) entry which is preliminary data.</text>
</comment>